<sequence length="245" mass="25729">MKSLTALPLIGLALTLAACGKDADGNNATAANSTASAVSAPAGSAWTDTVSKTAEGGFVIGNPQAAVKLIEYGALSCSHCAEFSEKSHDKLMSYVAKGTVSFEFRPFMLNSYDLPASLLARCSGPGPFFTIAHQMFEAQADFFAKAQSVSPAEQQSWQGLKENQLAAAIGKAYGFDSFVQQRGISTAQANACLADTAAIKELETMMQNGVKQFQITGTPTFIINGQKQDVNTWEAVEPLLIAAGA</sequence>
<keyword evidence="1" id="KW-0732">Signal</keyword>
<organism evidence="3 4">
    <name type="scientific">Sphingomonas colocasiae</name>
    <dbReference type="NCBI Taxonomy" id="1848973"/>
    <lineage>
        <taxon>Bacteria</taxon>
        <taxon>Pseudomonadati</taxon>
        <taxon>Pseudomonadota</taxon>
        <taxon>Alphaproteobacteria</taxon>
        <taxon>Sphingomonadales</taxon>
        <taxon>Sphingomonadaceae</taxon>
        <taxon>Sphingomonas</taxon>
    </lineage>
</organism>
<evidence type="ECO:0000313" key="3">
    <source>
        <dbReference type="EMBL" id="MBY8826007.1"/>
    </source>
</evidence>
<dbReference type="EMBL" id="JAINVV010000014">
    <property type="protein sequence ID" value="MBY8826007.1"/>
    <property type="molecule type" value="Genomic_DNA"/>
</dbReference>
<feature type="chain" id="PRO_5045482783" evidence="1">
    <location>
        <begin position="24"/>
        <end position="245"/>
    </location>
</feature>
<keyword evidence="4" id="KW-1185">Reference proteome</keyword>
<dbReference type="Gene3D" id="1.10.40.110">
    <property type="match status" value="1"/>
</dbReference>
<evidence type="ECO:0000313" key="4">
    <source>
        <dbReference type="Proteomes" id="UP000706039"/>
    </source>
</evidence>
<dbReference type="Proteomes" id="UP000706039">
    <property type="component" value="Unassembled WGS sequence"/>
</dbReference>
<evidence type="ECO:0000259" key="2">
    <source>
        <dbReference type="Pfam" id="PF13462"/>
    </source>
</evidence>
<accession>A0ABS7Q0B6</accession>
<feature type="domain" description="Thioredoxin-like fold" evidence="2">
    <location>
        <begin position="54"/>
        <end position="237"/>
    </location>
</feature>
<reference evidence="3 4" key="1">
    <citation type="submission" date="2021-08" db="EMBL/GenBank/DDBJ databases">
        <authorList>
            <person name="Tuo L."/>
        </authorList>
    </citation>
    <scope>NUCLEOTIDE SEQUENCE [LARGE SCALE GENOMIC DNA]</scope>
    <source>
        <strain evidence="3 4">JCM 31229</strain>
    </source>
</reference>
<dbReference type="SUPFAM" id="SSF52833">
    <property type="entry name" value="Thioredoxin-like"/>
    <property type="match status" value="1"/>
</dbReference>
<feature type="signal peptide" evidence="1">
    <location>
        <begin position="1"/>
        <end position="23"/>
    </location>
</feature>
<dbReference type="InterPro" id="IPR036249">
    <property type="entry name" value="Thioredoxin-like_sf"/>
</dbReference>
<dbReference type="InterPro" id="IPR012336">
    <property type="entry name" value="Thioredoxin-like_fold"/>
</dbReference>
<comment type="caution">
    <text evidence="3">The sequence shown here is derived from an EMBL/GenBank/DDBJ whole genome shotgun (WGS) entry which is preliminary data.</text>
</comment>
<dbReference type="PROSITE" id="PS51257">
    <property type="entry name" value="PROKAR_LIPOPROTEIN"/>
    <property type="match status" value="1"/>
</dbReference>
<name>A0ABS7Q0B6_9SPHN</name>
<gene>
    <name evidence="3" type="ORF">K7G82_27145</name>
</gene>
<evidence type="ECO:0000256" key="1">
    <source>
        <dbReference type="SAM" id="SignalP"/>
    </source>
</evidence>
<dbReference type="Gene3D" id="3.40.30.10">
    <property type="entry name" value="Glutaredoxin"/>
    <property type="match status" value="1"/>
</dbReference>
<proteinExistence type="predicted"/>
<dbReference type="Pfam" id="PF13462">
    <property type="entry name" value="Thioredoxin_4"/>
    <property type="match status" value="1"/>
</dbReference>
<protein>
    <submittedName>
        <fullName evidence="3">DsbA family protein</fullName>
    </submittedName>
</protein>
<dbReference type="RefSeq" id="WP_222993240.1">
    <property type="nucleotide sequence ID" value="NZ_JAINVV010000014.1"/>
</dbReference>